<evidence type="ECO:0000313" key="6">
    <source>
        <dbReference type="Ensembl" id="ENSEASP00005041810.1"/>
    </source>
</evidence>
<dbReference type="Gene3D" id="1.10.10.740">
    <property type="entry name" value="Crisp domain"/>
    <property type="match status" value="1"/>
</dbReference>
<evidence type="ECO:0000256" key="2">
    <source>
        <dbReference type="ARBA" id="ARBA00023157"/>
    </source>
</evidence>
<comment type="similarity">
    <text evidence="1">Belongs to the CRISP family.</text>
</comment>
<evidence type="ECO:0000256" key="3">
    <source>
        <dbReference type="PROSITE-ProRule" id="PRU01005"/>
    </source>
</evidence>
<dbReference type="CDD" id="cd05383">
    <property type="entry name" value="CAP_CRISP"/>
    <property type="match status" value="1"/>
</dbReference>
<dbReference type="Ensembl" id="ENSEAST00005081255.1">
    <property type="protein sequence ID" value="ENSEASP00005041810.1"/>
    <property type="gene ID" value="ENSEASG00005004126.2"/>
</dbReference>
<dbReference type="SUPFAM" id="SSF57546">
    <property type="entry name" value="Crisp domain-like"/>
    <property type="match status" value="1"/>
</dbReference>
<feature type="disulfide bond" evidence="3">
    <location>
        <begin position="291"/>
        <end position="304"/>
    </location>
</feature>
<dbReference type="PRINTS" id="PR00838">
    <property type="entry name" value="V5ALLERGEN"/>
</dbReference>
<dbReference type="InterPro" id="IPR003582">
    <property type="entry name" value="ShKT_dom"/>
</dbReference>
<dbReference type="PROSITE" id="PS51670">
    <property type="entry name" value="SHKT"/>
    <property type="match status" value="1"/>
</dbReference>
<feature type="disulfide bond" evidence="3">
    <location>
        <begin position="282"/>
        <end position="300"/>
    </location>
</feature>
<dbReference type="FunFam" id="1.10.10.740:FF:000001">
    <property type="entry name" value="Cysteine-rich secretory protein 2"/>
    <property type="match status" value="1"/>
</dbReference>
<dbReference type="InterPro" id="IPR013871">
    <property type="entry name" value="Cysteine_rich_secretory"/>
</dbReference>
<dbReference type="SUPFAM" id="SSF55797">
    <property type="entry name" value="PR-1-like"/>
    <property type="match status" value="1"/>
</dbReference>
<dbReference type="PRINTS" id="PR00837">
    <property type="entry name" value="V5TPXLIKE"/>
</dbReference>
<dbReference type="InterPro" id="IPR035940">
    <property type="entry name" value="CAP_sf"/>
</dbReference>
<dbReference type="InterPro" id="IPR002413">
    <property type="entry name" value="V5_allergen-like"/>
</dbReference>
<dbReference type="GeneTree" id="ENSGT00940000162362"/>
<keyword evidence="4" id="KW-1133">Transmembrane helix</keyword>
<dbReference type="Pfam" id="PF00188">
    <property type="entry name" value="CAP"/>
    <property type="match status" value="1"/>
</dbReference>
<dbReference type="PROSITE" id="PS01009">
    <property type="entry name" value="CRISP_1"/>
    <property type="match status" value="1"/>
</dbReference>
<comment type="caution">
    <text evidence="3">Lacks conserved residue(s) required for the propagation of feature annotation.</text>
</comment>
<feature type="transmembrane region" description="Helical" evidence="4">
    <location>
        <begin position="67"/>
        <end position="85"/>
    </location>
</feature>
<dbReference type="InterPro" id="IPR018244">
    <property type="entry name" value="Allrgn_V5/Tpx1_CS"/>
</dbReference>
<dbReference type="InterPro" id="IPR034117">
    <property type="entry name" value="SCP_CRISP"/>
</dbReference>
<sequence>MRLCPLPAVNSWMSCKHFPCTDFFIEQIFPVGGCCEALAHYLAKDLGLVGTLNFTNCVNLEMTMKHFLFLVAAAAGFLPVVIIRAKPASVPYHTLLTELATVQEEIVTVHNTLRRGVVPPASNMLKMNWSEEAAQNARRLSTQCELIESKAVERRITNTFCGENMHLTSYPISWSNVIGIWFSESKYFKYGQWISTDDEVIIEHYTQLVWATSYLIGCGISSCSKRRSTQYLYVCHYCHEGNDPDKKNVPYNMGTPCKDCPNDCEDRLCTNPCLYYDESNKCKTQKEALGCSHLSVKLFCKATCLCDTEIK</sequence>
<evidence type="ECO:0000256" key="4">
    <source>
        <dbReference type="SAM" id="Phobius"/>
    </source>
</evidence>
<dbReference type="PROSITE" id="PS01010">
    <property type="entry name" value="CRISP_2"/>
    <property type="match status" value="1"/>
</dbReference>
<keyword evidence="7" id="KW-1185">Reference proteome</keyword>
<organism evidence="6 7">
    <name type="scientific">Equus asinus</name>
    <name type="common">Donkey</name>
    <name type="synonym">Equus africanus asinus</name>
    <dbReference type="NCBI Taxonomy" id="9793"/>
    <lineage>
        <taxon>Eukaryota</taxon>
        <taxon>Metazoa</taxon>
        <taxon>Chordata</taxon>
        <taxon>Craniata</taxon>
        <taxon>Vertebrata</taxon>
        <taxon>Euteleostomi</taxon>
        <taxon>Mammalia</taxon>
        <taxon>Eutheria</taxon>
        <taxon>Laurasiatheria</taxon>
        <taxon>Perissodactyla</taxon>
        <taxon>Equidae</taxon>
        <taxon>Equus</taxon>
    </lineage>
</organism>
<proteinExistence type="inferred from homology"/>
<keyword evidence="2 3" id="KW-1015">Disulfide bond</keyword>
<dbReference type="PANTHER" id="PTHR10334">
    <property type="entry name" value="CYSTEINE-RICH SECRETORY PROTEIN-RELATED"/>
    <property type="match status" value="1"/>
</dbReference>
<evidence type="ECO:0000259" key="5">
    <source>
        <dbReference type="PROSITE" id="PS51670"/>
    </source>
</evidence>
<reference evidence="6 7" key="1">
    <citation type="journal article" date="2020" name="Nat. Commun.">
        <title>Donkey genomes provide new insights into domestication and selection for coat color.</title>
        <authorList>
            <person name="Wang"/>
            <person name="C."/>
            <person name="Li"/>
            <person name="H."/>
            <person name="Guo"/>
            <person name="Y."/>
            <person name="Huang"/>
            <person name="J."/>
            <person name="Sun"/>
            <person name="Y."/>
            <person name="Min"/>
            <person name="J."/>
            <person name="Wang"/>
            <person name="J."/>
            <person name="Fang"/>
            <person name="X."/>
            <person name="Zhao"/>
            <person name="Z."/>
            <person name="Wang"/>
            <person name="S."/>
            <person name="Zhang"/>
            <person name="Y."/>
            <person name="Liu"/>
            <person name="Q."/>
            <person name="Jiang"/>
            <person name="Q."/>
            <person name="Wang"/>
            <person name="X."/>
            <person name="Guo"/>
            <person name="Y."/>
            <person name="Yang"/>
            <person name="C."/>
            <person name="Wang"/>
            <person name="Y."/>
            <person name="Tian"/>
            <person name="F."/>
            <person name="Zhuang"/>
            <person name="G."/>
            <person name="Fan"/>
            <person name="Y."/>
            <person name="Gao"/>
            <person name="Q."/>
            <person name="Li"/>
            <person name="Y."/>
            <person name="Ju"/>
            <person name="Z."/>
            <person name="Li"/>
            <person name="J."/>
            <person name="Li"/>
            <person name="R."/>
            <person name="Hou"/>
            <person name="M."/>
            <person name="Yang"/>
            <person name="G."/>
            <person name="Liu"/>
            <person name="G."/>
            <person name="Liu"/>
            <person name="W."/>
            <person name="Guo"/>
            <person name="J."/>
            <person name="Pan"/>
            <person name="S."/>
            <person name="Fan"/>
            <person name="G."/>
            <person name="Zhang"/>
            <person name="W."/>
            <person name="Zhang"/>
            <person name="R."/>
            <person name="Yu"/>
            <person name="J."/>
            <person name="Zhang"/>
            <person name="X."/>
            <person name="Yin"/>
            <person name="Q."/>
            <person name="Ji"/>
            <person name="C."/>
            <person name="Jin"/>
            <person name="Y."/>
            <person name="Yue"/>
            <person name="G."/>
            <person name="Liu"/>
            <person name="M."/>
            <person name="Xu"/>
            <person name="J."/>
            <person name="Liu"/>
            <person name="S."/>
            <person name="Jordana"/>
            <person name="J."/>
            <person name="Noce"/>
            <person name="A."/>
            <person name="Amills"/>
            <person name="M."/>
            <person name="Wu"/>
            <person name="D.D."/>
            <person name="Li"/>
            <person name="S."/>
            <person name="Zhou"/>
            <person name="X. and Zhong"/>
            <person name="J."/>
        </authorList>
    </citation>
    <scope>NUCLEOTIDE SEQUENCE [LARGE SCALE GENOMIC DNA]</scope>
</reference>
<dbReference type="GO" id="GO:0005576">
    <property type="term" value="C:extracellular region"/>
    <property type="evidence" value="ECO:0007669"/>
    <property type="project" value="InterPro"/>
</dbReference>
<evidence type="ECO:0000313" key="7">
    <source>
        <dbReference type="Proteomes" id="UP000694387"/>
    </source>
</evidence>
<gene>
    <name evidence="6" type="primary">CRISP1</name>
</gene>
<protein>
    <submittedName>
        <fullName evidence="6">Cysteine rich secretory protein 1</fullName>
    </submittedName>
</protein>
<dbReference type="Pfam" id="PF08562">
    <property type="entry name" value="Crisp"/>
    <property type="match status" value="1"/>
</dbReference>
<dbReference type="Gene3D" id="3.40.33.10">
    <property type="entry name" value="CAP"/>
    <property type="match status" value="1"/>
</dbReference>
<dbReference type="InterPro" id="IPR042076">
    <property type="entry name" value="Crisp-like_dom"/>
</dbReference>
<keyword evidence="4" id="KW-0812">Transmembrane</keyword>
<dbReference type="AlphaFoldDB" id="A0A9L0ILI1"/>
<keyword evidence="4" id="KW-0472">Membrane</keyword>
<dbReference type="FunFam" id="3.40.33.10:FF:000005">
    <property type="entry name" value="Cysteine-rich secretory protein 2"/>
    <property type="match status" value="1"/>
</dbReference>
<feature type="domain" description="ShKT" evidence="5">
    <location>
        <begin position="273"/>
        <end position="306"/>
    </location>
</feature>
<accession>A0A9L0ILI1</accession>
<evidence type="ECO:0000256" key="1">
    <source>
        <dbReference type="ARBA" id="ARBA00009923"/>
    </source>
</evidence>
<reference evidence="6" key="2">
    <citation type="submission" date="2025-08" db="UniProtKB">
        <authorList>
            <consortium name="Ensembl"/>
        </authorList>
    </citation>
    <scope>IDENTIFICATION</scope>
</reference>
<dbReference type="Proteomes" id="UP000694387">
    <property type="component" value="Chromosome 8"/>
</dbReference>
<name>A0A9L0ILI1_EQUAS</name>
<dbReference type="PROSITE" id="PS51257">
    <property type="entry name" value="PROKAR_LIPOPROTEIN"/>
    <property type="match status" value="1"/>
</dbReference>
<dbReference type="InterPro" id="IPR014044">
    <property type="entry name" value="CAP_dom"/>
</dbReference>
<reference evidence="6" key="3">
    <citation type="submission" date="2025-09" db="UniProtKB">
        <authorList>
            <consortium name="Ensembl"/>
        </authorList>
    </citation>
    <scope>IDENTIFICATION</scope>
</reference>
<dbReference type="InterPro" id="IPR001283">
    <property type="entry name" value="CRISP-related"/>
</dbReference>
<dbReference type="SMART" id="SM00198">
    <property type="entry name" value="SCP"/>
    <property type="match status" value="1"/>
</dbReference>